<evidence type="ECO:0000313" key="1">
    <source>
        <dbReference type="EMBL" id="WHZ59151.1"/>
    </source>
</evidence>
<gene>
    <name evidence="1" type="ORF">QLQ22_07420</name>
</gene>
<proteinExistence type="predicted"/>
<dbReference type="Proteomes" id="UP001226091">
    <property type="component" value="Chromosome"/>
</dbReference>
<reference evidence="2" key="1">
    <citation type="journal article" date="2025" name="Aquaculture">
        <title>Assessment of the bioflocculant production and safety properties of Metabacillus hrfriensis sp. nov. based on phenotypic and whole-genome sequencing analysis.</title>
        <authorList>
            <person name="Zhang R."/>
            <person name="Zhao Z."/>
            <person name="Luo L."/>
            <person name="Wang S."/>
            <person name="Guo K."/>
            <person name="Xu W."/>
        </authorList>
    </citation>
    <scope>NUCLEOTIDE SEQUENCE [LARGE SCALE GENOMIC DNA]</scope>
    <source>
        <strain evidence="2">CT-WN-B3</strain>
    </source>
</reference>
<keyword evidence="2" id="KW-1185">Reference proteome</keyword>
<accession>A0ACD4RF68</accession>
<protein>
    <submittedName>
        <fullName evidence="1">MEDS domain-containing protein</fullName>
    </submittedName>
</protein>
<sequence length="190" mass="22336">MKSKMNQLFDDQRNIHVLYSYSGTKNYIDQAVSYIQDGILAGDYVILIENERVYRAIHKELSTRLTKKQMEFVHFVNNFDFYYSSGSYHPPAIVEYFNKTVQPYVENKISFRSWAHVEWATMGDPLHLISDLEKAVDEAVNQLSFPLICAYEAERMPDYLNTILMETHPYVLMENDIILSEQYQPKIDVK</sequence>
<name>A0ACD4RF68_9BACI</name>
<organism evidence="1 2">
    <name type="scientific">Metabacillus hrfriensis</name>
    <dbReference type="NCBI Taxonomy" id="3048891"/>
    <lineage>
        <taxon>Bacteria</taxon>
        <taxon>Bacillati</taxon>
        <taxon>Bacillota</taxon>
        <taxon>Bacilli</taxon>
        <taxon>Bacillales</taxon>
        <taxon>Bacillaceae</taxon>
        <taxon>Metabacillus</taxon>
    </lineage>
</organism>
<dbReference type="EMBL" id="CP126116">
    <property type="protein sequence ID" value="WHZ59151.1"/>
    <property type="molecule type" value="Genomic_DNA"/>
</dbReference>
<evidence type="ECO:0000313" key="2">
    <source>
        <dbReference type="Proteomes" id="UP001226091"/>
    </source>
</evidence>